<organismHost>
    <name type="scientific">Ornithodoros</name>
    <name type="common">relapsing fever ticks</name>
    <dbReference type="NCBI Taxonomy" id="6937"/>
</organismHost>
<dbReference type="Gene3D" id="3.70.10.10">
    <property type="match status" value="1"/>
</dbReference>
<sequence>MSADIRRGPGRPPKKRVVPNFVRKGILEKPVRPQSRLEFSYVIPLLFTNLFIYFTNLTSTNILVRCTPTEITFFSRVQSQASFVIATIDGKNVYHYYASVVFWLRINTELVAKMFISIVRSFLQITIVHRYVKPATLFFIFTDFVIDKECTYHITVSEPELDMDLIAMEKSISAERLKNYPLRWEFTSKQLKKTFTDLSNYTELVSIAKLGGDTPLHLYFQKFISISYHEMYISSNKINLSSTIPMSQVFQIYVTIAHIKSLASAMVTDKIRILCEENGNLFFQSEMDALMLYTITLYNMLLVR</sequence>
<dbReference type="EMBL" id="MN641877">
    <property type="protein sequence ID" value="QII88984.1"/>
    <property type="molecule type" value="Genomic_DNA"/>
</dbReference>
<evidence type="ECO:0000313" key="1">
    <source>
        <dbReference type="EMBL" id="QII88984.1"/>
    </source>
</evidence>
<organism evidence="1">
    <name type="scientific">African swine fever virus</name>
    <name type="common">ASFV</name>
    <dbReference type="NCBI Taxonomy" id="10497"/>
    <lineage>
        <taxon>Viruses</taxon>
        <taxon>Varidnaviria</taxon>
        <taxon>Bamfordvirae</taxon>
        <taxon>Nucleocytoviricota</taxon>
        <taxon>Pokkesviricetes</taxon>
        <taxon>Asfuvirales</taxon>
        <taxon>Asfarviridae</taxon>
        <taxon>Asfivirus</taxon>
        <taxon>Asfivirus haemorrhagiae</taxon>
    </lineage>
</organism>
<organismHost>
    <name type="scientific">Phacochoerus aethiopicus</name>
    <name type="common">Warthog</name>
    <dbReference type="NCBI Taxonomy" id="85517"/>
</organismHost>
<reference evidence="1" key="1">
    <citation type="submission" date="2019-11" db="EMBL/GenBank/DDBJ databases">
        <authorList>
            <person name="Ndlovu S.S."/>
            <person name="Carulei O."/>
        </authorList>
    </citation>
    <scope>NUCLEOTIDE SEQUENCE [LARGE SCALE GENOMIC DNA]</scope>
    <source>
        <strain evidence="1">RSA_2_2004</strain>
    </source>
</reference>
<accession>A0A6G7KUF3</accession>
<organismHost>
    <name type="scientific">Phacochoerus africanus</name>
    <name type="common">Warthog</name>
    <dbReference type="NCBI Taxonomy" id="41426"/>
</organismHost>
<gene>
    <name evidence="1" type="primary">E301R</name>
</gene>
<organismHost>
    <name type="scientific">Potamochoerus larvatus</name>
    <name type="common">Bushpig</name>
    <dbReference type="NCBI Taxonomy" id="273792"/>
</organismHost>
<organismHost>
    <name type="scientific">Sus scrofa</name>
    <name type="common">Pig</name>
    <dbReference type="NCBI Taxonomy" id="9823"/>
</organismHost>
<protein>
    <submittedName>
        <fullName evidence="1">PE301R</fullName>
    </submittedName>
</protein>
<organismHost>
    <name type="scientific">Ornithodoros moubata</name>
    <name type="common">Soft tick</name>
    <name type="synonym">Argasid tick</name>
    <dbReference type="NCBI Taxonomy" id="6938"/>
</organismHost>
<proteinExistence type="predicted"/>
<name>A0A6G7KUF3_ASF</name>